<feature type="compositionally biased region" description="Low complexity" evidence="5">
    <location>
        <begin position="307"/>
        <end position="340"/>
    </location>
</feature>
<proteinExistence type="predicted"/>
<dbReference type="InterPro" id="IPR010482">
    <property type="entry name" value="TECPR1-like_DysF"/>
</dbReference>
<dbReference type="STRING" id="1076935.U4LBX8"/>
<feature type="region of interest" description="Disordered" evidence="5">
    <location>
        <begin position="279"/>
        <end position="342"/>
    </location>
</feature>
<feature type="domain" description="Peroxin/Ferlin" evidence="7">
    <location>
        <begin position="345"/>
        <end position="413"/>
    </location>
</feature>
<evidence type="ECO:0000256" key="3">
    <source>
        <dbReference type="ARBA" id="ARBA00022989"/>
    </source>
</evidence>
<dbReference type="eggNOG" id="ENOG502QT80">
    <property type="taxonomic scope" value="Eukaryota"/>
</dbReference>
<evidence type="ECO:0000256" key="4">
    <source>
        <dbReference type="ARBA" id="ARBA00023136"/>
    </source>
</evidence>
<dbReference type="GO" id="GO:0005778">
    <property type="term" value="C:peroxisomal membrane"/>
    <property type="evidence" value="ECO:0007669"/>
    <property type="project" value="TreeGrafter"/>
</dbReference>
<reference evidence="8 9" key="1">
    <citation type="journal article" date="2013" name="PLoS Genet.">
        <title>The genome and development-dependent transcriptomes of Pyronema confluens: a window into fungal evolution.</title>
        <authorList>
            <person name="Traeger S."/>
            <person name="Altegoer F."/>
            <person name="Freitag M."/>
            <person name="Gabaldon T."/>
            <person name="Kempken F."/>
            <person name="Kumar A."/>
            <person name="Marcet-Houben M."/>
            <person name="Poggeler S."/>
            <person name="Stajich J.E."/>
            <person name="Nowrousian M."/>
        </authorList>
    </citation>
    <scope>NUCLEOTIDE SEQUENCE [LARGE SCALE GENOMIC DNA]</scope>
    <source>
        <strain evidence="9">CBS 100304</strain>
        <tissue evidence="8">Vegetative mycelium</tissue>
    </source>
</reference>
<dbReference type="PANTHER" id="PTHR31679">
    <property type="entry name" value="PEROXISOMAL MEMBRANE PROTEIN PEX30-RELATED"/>
    <property type="match status" value="1"/>
</dbReference>
<dbReference type="GO" id="GO:0012505">
    <property type="term" value="C:endomembrane system"/>
    <property type="evidence" value="ECO:0007669"/>
    <property type="project" value="UniProtKB-SubCell"/>
</dbReference>
<feature type="compositionally biased region" description="Low complexity" evidence="5">
    <location>
        <begin position="548"/>
        <end position="561"/>
    </location>
</feature>
<keyword evidence="3 6" id="KW-1133">Transmembrane helix</keyword>
<dbReference type="OrthoDB" id="5586090at2759"/>
<sequence>MHQAQWYGRIWFVSQNLQQPTIFTSNLQKQTETPWTNIYSPSVDMSTTDPTEPPTIAPFSTVPSSRSSFQVHQKSPLLVATPPNVTRALSKAFPWVRALDRVVALLTWTSADPWESFLLVSGFWAITLYGDFLLRWVGGLVIVAAIIGAMVARRWHFRDEGTTLDEILATLNRVNDRISVLFSPFISLLNVLSSQKPDDATSATTRPALTRMAIRVAVLTPVWLSLAVWPLNIITPRRIVLFIGTLLLTWHSRPAKVSRTILWRSATFRYLSEQLTGLTLAPPPSPPALPPRDGKADKATADRKDSPAATTPSPAAASLTRTLNTTVPPTRQTTTITPTTNSSPGVKFTFSIYENQRRWLGVGWTSTLFPNERLPWTDEHLQPCPSPDDFELPPTVGEKVHWRWVEGEDWEVEGAVPKANTLGVGTANASTVSVNSVASTHSVQDGKYSTKQDFKDKLGGPGEQGEGWWRAELVEGEMPKERRKVPPAYVPKTEGAGDEGSQGEAAKKPSPPELPKRERRGTGEALEEQEDEEEDAQTKRRGSRESRGSASSTSSGRPSVGATSREKERLEEDERYDSDDDEEMNGGTKKQPPPLPKR</sequence>
<feature type="transmembrane region" description="Helical" evidence="6">
    <location>
        <begin position="212"/>
        <end position="231"/>
    </location>
</feature>
<evidence type="ECO:0000313" key="8">
    <source>
        <dbReference type="EMBL" id="CCX07817.1"/>
    </source>
</evidence>
<feature type="region of interest" description="Disordered" evidence="5">
    <location>
        <begin position="438"/>
        <end position="598"/>
    </location>
</feature>
<evidence type="ECO:0000256" key="1">
    <source>
        <dbReference type="ARBA" id="ARBA00004127"/>
    </source>
</evidence>
<dbReference type="Pfam" id="PF06398">
    <property type="entry name" value="Pex24p"/>
    <property type="match status" value="1"/>
</dbReference>
<evidence type="ECO:0000256" key="6">
    <source>
        <dbReference type="SAM" id="Phobius"/>
    </source>
</evidence>
<keyword evidence="2 6" id="KW-0812">Transmembrane</keyword>
<feature type="compositionally biased region" description="Basic and acidic residues" evidence="5">
    <location>
        <begin position="292"/>
        <end position="306"/>
    </location>
</feature>
<comment type="subcellular location">
    <subcellularLocation>
        <location evidence="1">Endomembrane system</location>
        <topology evidence="1">Multi-pass membrane protein</topology>
    </subcellularLocation>
</comment>
<gene>
    <name evidence="8" type="ORF">PCON_07406</name>
</gene>
<evidence type="ECO:0000259" key="7">
    <source>
        <dbReference type="SMART" id="SM00693"/>
    </source>
</evidence>
<name>U4LBX8_PYROM</name>
<dbReference type="GO" id="GO:0007031">
    <property type="term" value="P:peroxisome organization"/>
    <property type="evidence" value="ECO:0007669"/>
    <property type="project" value="UniProtKB-ARBA"/>
</dbReference>
<evidence type="ECO:0000256" key="2">
    <source>
        <dbReference type="ARBA" id="ARBA00022692"/>
    </source>
</evidence>
<keyword evidence="9" id="KW-1185">Reference proteome</keyword>
<feature type="transmembrane region" description="Helical" evidence="6">
    <location>
        <begin position="132"/>
        <end position="152"/>
    </location>
</feature>
<dbReference type="EMBL" id="HF935378">
    <property type="protein sequence ID" value="CCX07817.1"/>
    <property type="molecule type" value="Genomic_DNA"/>
</dbReference>
<dbReference type="AlphaFoldDB" id="U4LBX8"/>
<dbReference type="SMART" id="SM00693">
    <property type="entry name" value="DysFN"/>
    <property type="match status" value="1"/>
</dbReference>
<feature type="compositionally biased region" description="Basic and acidic residues" evidence="5">
    <location>
        <begin position="448"/>
        <end position="458"/>
    </location>
</feature>
<feature type="compositionally biased region" description="Pro residues" evidence="5">
    <location>
        <begin position="281"/>
        <end position="290"/>
    </location>
</feature>
<dbReference type="InterPro" id="IPR052646">
    <property type="entry name" value="Peroxisomal_PEX28-32"/>
</dbReference>
<dbReference type="Proteomes" id="UP000018144">
    <property type="component" value="Unassembled WGS sequence"/>
</dbReference>
<evidence type="ECO:0000256" key="5">
    <source>
        <dbReference type="SAM" id="MobiDB-lite"/>
    </source>
</evidence>
<feature type="compositionally biased region" description="Acidic residues" evidence="5">
    <location>
        <begin position="573"/>
        <end position="584"/>
    </location>
</feature>
<keyword evidence="4 6" id="KW-0472">Membrane</keyword>
<feature type="compositionally biased region" description="Acidic residues" evidence="5">
    <location>
        <begin position="525"/>
        <end position="535"/>
    </location>
</feature>
<organism evidence="8 9">
    <name type="scientific">Pyronema omphalodes (strain CBS 100304)</name>
    <name type="common">Pyronema confluens</name>
    <dbReference type="NCBI Taxonomy" id="1076935"/>
    <lineage>
        <taxon>Eukaryota</taxon>
        <taxon>Fungi</taxon>
        <taxon>Dikarya</taxon>
        <taxon>Ascomycota</taxon>
        <taxon>Pezizomycotina</taxon>
        <taxon>Pezizomycetes</taxon>
        <taxon>Pezizales</taxon>
        <taxon>Pyronemataceae</taxon>
        <taxon>Pyronema</taxon>
    </lineage>
</organism>
<dbReference type="PANTHER" id="PTHR31679:SF2">
    <property type="entry name" value="PEROXISOMAL MEMBRANE PROTEIN PEX30-RELATED"/>
    <property type="match status" value="1"/>
</dbReference>
<protein>
    <submittedName>
        <fullName evidence="8">Similar to Peroxisomal membrane protein PEX30 acc. no. Q06169</fullName>
    </submittedName>
</protein>
<evidence type="ECO:0000313" key="9">
    <source>
        <dbReference type="Proteomes" id="UP000018144"/>
    </source>
</evidence>
<accession>U4LBX8</accession>
<dbReference type="InterPro" id="IPR006614">
    <property type="entry name" value="Peroxin/Ferlin"/>
</dbReference>